<dbReference type="KEGG" id="vg:14013723"/>
<dbReference type="Proteomes" id="UP000008893">
    <property type="component" value="Segment"/>
</dbReference>
<sequence>MKISELSVAVERFIRAGVVPFIQASPGVGKSSIIHQVAEKFNLKLIDLRLASSDPTDLSGLPHFYTDAAGHNKAEYATFDTFPLEGDPLPKDANGVEMAGWLLFLDEFSSAPKSVQAPAYKLVLDKMVGQRKLHPKVAMVAAGNKSTDNAIVIKLSTALQSRVGHLFLDVDKKEWIDWAIANGIDSRIIGLIEFRPGLLHNFDPDHTDNTFSCPRTLEMLSKLVKGTQVTVDDIELIEGLIGKGASTEFVSFCDIYQNLPAIADIIRDPKGTAVPGEDSLRYALATYLADHMDKQNAGPLVEYLGRIPVDFRVVAIRMANARVPGINSHPDVNKMIRDLVNYMK</sequence>
<evidence type="ECO:0000313" key="2">
    <source>
        <dbReference type="Proteomes" id="UP000008893"/>
    </source>
</evidence>
<accession>G0YQC7</accession>
<dbReference type="Gene3D" id="3.40.50.300">
    <property type="entry name" value="P-loop containing nucleotide triphosphate hydrolases"/>
    <property type="match status" value="1"/>
</dbReference>
<dbReference type="GeneID" id="14013723"/>
<organism evidence="1 2">
    <name type="scientific">Erwinia phage vB_EamP-S6</name>
    <dbReference type="NCBI Taxonomy" id="1051675"/>
    <lineage>
        <taxon>Viruses</taxon>
        <taxon>Duplodnaviria</taxon>
        <taxon>Heunggongvirae</taxon>
        <taxon>Uroviricota</taxon>
        <taxon>Caudoviricetes</taxon>
        <taxon>Schitoviridae</taxon>
        <taxon>Waedenswilvirus</taxon>
        <taxon>Waedenswilvirus S6</taxon>
    </lineage>
</organism>
<reference evidence="1 2" key="1">
    <citation type="journal article" date="2011" name="Appl. Environ. Microbiol.">
        <title>Novel Virulent and Broad-Host-Range Erwinia amylovora Bacteriophages Reveal a High Degree of Mosaicism and a Relationship to Enterobacteriaceae Phages.</title>
        <authorList>
            <person name="Born Y."/>
            <person name="Fieseler L."/>
            <person name="Marazzi J."/>
            <person name="Lurz R."/>
            <person name="Duffy B."/>
            <person name="Loessner M.J."/>
        </authorList>
    </citation>
    <scope>NUCLEOTIDE SEQUENCE [LARGE SCALE GENOMIC DNA]</scope>
</reference>
<evidence type="ECO:0000313" key="1">
    <source>
        <dbReference type="EMBL" id="AEJ81554.1"/>
    </source>
</evidence>
<name>G0YQC7_9CAUD</name>
<proteinExistence type="predicted"/>
<dbReference type="EMBL" id="HQ728266">
    <property type="protein sequence ID" value="AEJ81554.1"/>
    <property type="molecule type" value="Genomic_DNA"/>
</dbReference>
<dbReference type="InterPro" id="IPR027417">
    <property type="entry name" value="P-loop_NTPase"/>
</dbReference>
<dbReference type="SUPFAM" id="SSF52540">
    <property type="entry name" value="P-loop containing nucleoside triphosphate hydrolases"/>
    <property type="match status" value="1"/>
</dbReference>
<dbReference type="RefSeq" id="YP_007005771.1">
    <property type="nucleotide sequence ID" value="NC_019514.1"/>
</dbReference>
<dbReference type="OrthoDB" id="3730at10239"/>
<keyword evidence="2" id="KW-1185">Reference proteome</keyword>
<protein>
    <submittedName>
        <fullName evidence="1">ATPase</fullName>
    </submittedName>
</protein>